<feature type="region of interest" description="Disordered" evidence="1">
    <location>
        <begin position="23"/>
        <end position="55"/>
    </location>
</feature>
<proteinExistence type="predicted"/>
<comment type="caution">
    <text evidence="2">The sequence shown here is derived from an EMBL/GenBank/DDBJ whole genome shotgun (WGS) entry which is preliminary data.</text>
</comment>
<dbReference type="EMBL" id="BLLF01000196">
    <property type="protein sequence ID" value="GFH08950.1"/>
    <property type="molecule type" value="Genomic_DNA"/>
</dbReference>
<evidence type="ECO:0000313" key="3">
    <source>
        <dbReference type="Proteomes" id="UP000485058"/>
    </source>
</evidence>
<evidence type="ECO:0000256" key="1">
    <source>
        <dbReference type="SAM" id="MobiDB-lite"/>
    </source>
</evidence>
<feature type="non-terminal residue" evidence="2">
    <location>
        <position position="1"/>
    </location>
</feature>
<protein>
    <submittedName>
        <fullName evidence="2">Uncharacterized protein</fullName>
    </submittedName>
</protein>
<dbReference type="AlphaFoldDB" id="A0A699YFK4"/>
<evidence type="ECO:0000313" key="2">
    <source>
        <dbReference type="EMBL" id="GFH08950.1"/>
    </source>
</evidence>
<gene>
    <name evidence="2" type="ORF">HaLaN_03998</name>
</gene>
<dbReference type="Proteomes" id="UP000485058">
    <property type="component" value="Unassembled WGS sequence"/>
</dbReference>
<accession>A0A699YFK4</accession>
<reference evidence="2 3" key="1">
    <citation type="submission" date="2020-02" db="EMBL/GenBank/DDBJ databases">
        <title>Draft genome sequence of Haematococcus lacustris strain NIES-144.</title>
        <authorList>
            <person name="Morimoto D."/>
            <person name="Nakagawa S."/>
            <person name="Yoshida T."/>
            <person name="Sawayama S."/>
        </authorList>
    </citation>
    <scope>NUCLEOTIDE SEQUENCE [LARGE SCALE GENOMIC DNA]</scope>
    <source>
        <strain evidence="2 3">NIES-144</strain>
    </source>
</reference>
<sequence>MEAVMSAAEKVIDAVPNAITKAIPGQGDCPMQRQDQPGVEADMDPPPEYIKPEYK</sequence>
<keyword evidence="3" id="KW-1185">Reference proteome</keyword>
<organism evidence="2 3">
    <name type="scientific">Haematococcus lacustris</name>
    <name type="common">Green alga</name>
    <name type="synonym">Haematococcus pluvialis</name>
    <dbReference type="NCBI Taxonomy" id="44745"/>
    <lineage>
        <taxon>Eukaryota</taxon>
        <taxon>Viridiplantae</taxon>
        <taxon>Chlorophyta</taxon>
        <taxon>core chlorophytes</taxon>
        <taxon>Chlorophyceae</taxon>
        <taxon>CS clade</taxon>
        <taxon>Chlamydomonadales</taxon>
        <taxon>Haematococcaceae</taxon>
        <taxon>Haematococcus</taxon>
    </lineage>
</organism>
<feature type="non-terminal residue" evidence="2">
    <location>
        <position position="55"/>
    </location>
</feature>
<name>A0A699YFK4_HAELA</name>